<reference evidence="1 2" key="1">
    <citation type="submission" date="2019-06" db="EMBL/GenBank/DDBJ databases">
        <title>Description of Kitasatospora acidophila sp. nov. isolated from pine grove soil, and reclassification of Streptomyces novaecaesareae to Kitasatospora novaeceasareae comb. nov.</title>
        <authorList>
            <person name="Kim M.J."/>
        </authorList>
    </citation>
    <scope>NUCLEOTIDE SEQUENCE [LARGE SCALE GENOMIC DNA]</scope>
    <source>
        <strain evidence="1 2">MMS16-CNU292</strain>
    </source>
</reference>
<name>A0A540W4I8_9ACTN</name>
<accession>A0A540W4I8</accession>
<evidence type="ECO:0000313" key="2">
    <source>
        <dbReference type="Proteomes" id="UP000319103"/>
    </source>
</evidence>
<dbReference type="EMBL" id="VIGB01000003">
    <property type="protein sequence ID" value="TQF03920.1"/>
    <property type="molecule type" value="Genomic_DNA"/>
</dbReference>
<keyword evidence="2" id="KW-1185">Reference proteome</keyword>
<comment type="caution">
    <text evidence="1">The sequence shown here is derived from an EMBL/GenBank/DDBJ whole genome shotgun (WGS) entry which is preliminary data.</text>
</comment>
<dbReference type="AlphaFoldDB" id="A0A540W4I8"/>
<organism evidence="1 2">
    <name type="scientific">Kitasatospora acidiphila</name>
    <dbReference type="NCBI Taxonomy" id="2567942"/>
    <lineage>
        <taxon>Bacteria</taxon>
        <taxon>Bacillati</taxon>
        <taxon>Actinomycetota</taxon>
        <taxon>Actinomycetes</taxon>
        <taxon>Kitasatosporales</taxon>
        <taxon>Streptomycetaceae</taxon>
        <taxon>Kitasatospora</taxon>
    </lineage>
</organism>
<protein>
    <submittedName>
        <fullName evidence="1">Uncharacterized protein</fullName>
    </submittedName>
</protein>
<evidence type="ECO:0000313" key="1">
    <source>
        <dbReference type="EMBL" id="TQF03920.1"/>
    </source>
</evidence>
<sequence>MTVIRARLDMQTPNSGILLVEGEHQARVGRDEDGYFVDSDYSDSDVPFCITGFRTRLAAVKAAVKRFGLTGKVKLEIDEEWRWAPRVID</sequence>
<proteinExistence type="predicted"/>
<dbReference type="RefSeq" id="WP_141634520.1">
    <property type="nucleotide sequence ID" value="NZ_VIGB01000003.1"/>
</dbReference>
<dbReference type="Proteomes" id="UP000319103">
    <property type="component" value="Unassembled WGS sequence"/>
</dbReference>
<gene>
    <name evidence="1" type="ORF">E6W39_18890</name>
</gene>